<feature type="domain" description="Zinc finger CGNR" evidence="1">
    <location>
        <begin position="136"/>
        <end position="175"/>
    </location>
</feature>
<sequence length="184" mass="19838">MGGEPLAALDLVDTAILVVDPPRDLLSERPDAWWDLQSDRLPAGPRPPEAAVLRLRSAMRDLFDAHLEGRAPQATSVADVNAYAAAVPTSTQLKLGPDGPVAETRWHTELGGNAILAALAQEAIELLSDPDRLATLRRCASSSCSMLFLAENKRRIWCSSAGCGNRARAARHYHKTHRGSGDAR</sequence>
<organism evidence="2 3">
    <name type="scientific">Kribbella pittospori</name>
    <dbReference type="NCBI Taxonomy" id="722689"/>
    <lineage>
        <taxon>Bacteria</taxon>
        <taxon>Bacillati</taxon>
        <taxon>Actinomycetota</taxon>
        <taxon>Actinomycetes</taxon>
        <taxon>Propionibacteriales</taxon>
        <taxon>Kribbellaceae</taxon>
        <taxon>Kribbella</taxon>
    </lineage>
</organism>
<dbReference type="PANTHER" id="PTHR35525">
    <property type="entry name" value="BLL6575 PROTEIN"/>
    <property type="match status" value="1"/>
</dbReference>
<dbReference type="InterPro" id="IPR021005">
    <property type="entry name" value="Znf_CGNR"/>
</dbReference>
<proteinExistence type="predicted"/>
<evidence type="ECO:0000313" key="3">
    <source>
        <dbReference type="Proteomes" id="UP000291144"/>
    </source>
</evidence>
<accession>A0A4R0KGS1</accession>
<dbReference type="Gene3D" id="1.10.3300.10">
    <property type="entry name" value="Jann2411-like domain"/>
    <property type="match status" value="1"/>
</dbReference>
<dbReference type="EMBL" id="SJKB01000010">
    <property type="protein sequence ID" value="TCC57786.1"/>
    <property type="molecule type" value="Genomic_DNA"/>
</dbReference>
<dbReference type="OrthoDB" id="123307at2"/>
<gene>
    <name evidence="2" type="ORF">E0H73_30045</name>
</gene>
<keyword evidence="3" id="KW-1185">Reference proteome</keyword>
<dbReference type="InterPro" id="IPR023286">
    <property type="entry name" value="ABATE_dom_sf"/>
</dbReference>
<dbReference type="AlphaFoldDB" id="A0A4R0KGS1"/>
<dbReference type="Proteomes" id="UP000291144">
    <property type="component" value="Unassembled WGS sequence"/>
</dbReference>
<dbReference type="InterPro" id="IPR010852">
    <property type="entry name" value="ABATE"/>
</dbReference>
<dbReference type="Pfam" id="PF11706">
    <property type="entry name" value="zf-CGNR"/>
    <property type="match status" value="1"/>
</dbReference>
<name>A0A4R0KGS1_9ACTN</name>
<evidence type="ECO:0000259" key="1">
    <source>
        <dbReference type="Pfam" id="PF11706"/>
    </source>
</evidence>
<reference evidence="2 3" key="1">
    <citation type="submission" date="2019-02" db="EMBL/GenBank/DDBJ databases">
        <title>Kribbella capetownensis sp. nov. and Kribbella speibonae sp. nov., isolated from soil.</title>
        <authorList>
            <person name="Curtis S.M."/>
            <person name="Norton I."/>
            <person name="Everest G.J."/>
            <person name="Meyers P.R."/>
        </authorList>
    </citation>
    <scope>NUCLEOTIDE SEQUENCE [LARGE SCALE GENOMIC DNA]</scope>
    <source>
        <strain evidence="2 3">NRRL B-24813</strain>
    </source>
</reference>
<evidence type="ECO:0000313" key="2">
    <source>
        <dbReference type="EMBL" id="TCC57786.1"/>
    </source>
</evidence>
<dbReference type="PANTHER" id="PTHR35525:SF3">
    <property type="entry name" value="BLL6575 PROTEIN"/>
    <property type="match status" value="1"/>
</dbReference>
<dbReference type="SUPFAM" id="SSF160904">
    <property type="entry name" value="Jann2411-like"/>
    <property type="match status" value="1"/>
</dbReference>
<comment type="caution">
    <text evidence="2">The sequence shown here is derived from an EMBL/GenBank/DDBJ whole genome shotgun (WGS) entry which is preliminary data.</text>
</comment>
<dbReference type="Pfam" id="PF07336">
    <property type="entry name" value="ABATE"/>
    <property type="match status" value="1"/>
</dbReference>
<protein>
    <recommendedName>
        <fullName evidence="1">Zinc finger CGNR domain-containing protein</fullName>
    </recommendedName>
</protein>